<evidence type="ECO:0000313" key="1">
    <source>
        <dbReference type="EMBL" id="GFY66603.1"/>
    </source>
</evidence>
<comment type="caution">
    <text evidence="1">The sequence shown here is derived from an EMBL/GenBank/DDBJ whole genome shotgun (WGS) entry which is preliminary data.</text>
</comment>
<evidence type="ECO:0000313" key="2">
    <source>
        <dbReference type="Proteomes" id="UP000886998"/>
    </source>
</evidence>
<organism evidence="1 2">
    <name type="scientific">Trichonephila inaurata madagascariensis</name>
    <dbReference type="NCBI Taxonomy" id="2747483"/>
    <lineage>
        <taxon>Eukaryota</taxon>
        <taxon>Metazoa</taxon>
        <taxon>Ecdysozoa</taxon>
        <taxon>Arthropoda</taxon>
        <taxon>Chelicerata</taxon>
        <taxon>Arachnida</taxon>
        <taxon>Araneae</taxon>
        <taxon>Araneomorphae</taxon>
        <taxon>Entelegynae</taxon>
        <taxon>Araneoidea</taxon>
        <taxon>Nephilidae</taxon>
        <taxon>Trichonephila</taxon>
        <taxon>Trichonephila inaurata</taxon>
    </lineage>
</organism>
<dbReference type="Proteomes" id="UP000886998">
    <property type="component" value="Unassembled WGS sequence"/>
</dbReference>
<dbReference type="OrthoDB" id="6431894at2759"/>
<accession>A0A8X7CEW1</accession>
<proteinExistence type="predicted"/>
<dbReference type="AlphaFoldDB" id="A0A8X7CEW1"/>
<keyword evidence="2" id="KW-1185">Reference proteome</keyword>
<reference evidence="1" key="1">
    <citation type="submission" date="2020-08" db="EMBL/GenBank/DDBJ databases">
        <title>Multicomponent nature underlies the extraordinary mechanical properties of spider dragline silk.</title>
        <authorList>
            <person name="Kono N."/>
            <person name="Nakamura H."/>
            <person name="Mori M."/>
            <person name="Yoshida Y."/>
            <person name="Ohtoshi R."/>
            <person name="Malay A.D."/>
            <person name="Moran D.A.P."/>
            <person name="Tomita M."/>
            <person name="Numata K."/>
            <person name="Arakawa K."/>
        </authorList>
    </citation>
    <scope>NUCLEOTIDE SEQUENCE</scope>
</reference>
<protein>
    <submittedName>
        <fullName evidence="1">Integrase catalytic domain-containing protein</fullName>
    </submittedName>
</protein>
<name>A0A8X7CEW1_9ARAC</name>
<dbReference type="EMBL" id="BMAV01016130">
    <property type="protein sequence ID" value="GFY66603.1"/>
    <property type="molecule type" value="Genomic_DNA"/>
</dbReference>
<gene>
    <name evidence="1" type="primary">AVEN_127175_1</name>
    <name evidence="1" type="ORF">TNIN_230491</name>
</gene>
<sequence>MINCKPEFVHWTLGLTKDKHADLLFPLVESALPVDVKLWERQRHLSTDKNRGKTDLDLLMEFIKIEVDSEFRVKIAREIFHPDKVNNNKNVNQYSEFKLLYQLHVNF</sequence>